<accession>A0A7W3QJD4</accession>
<gene>
    <name evidence="2" type="ORF">HNR61_000854</name>
</gene>
<evidence type="ECO:0000313" key="2">
    <source>
        <dbReference type="EMBL" id="MBA8949256.1"/>
    </source>
</evidence>
<feature type="region of interest" description="Disordered" evidence="1">
    <location>
        <begin position="49"/>
        <end position="78"/>
    </location>
</feature>
<name>A0A7W3QJD4_ACTNM</name>
<sequence length="78" mass="8159">MITIPPSVALIVLCGCVAYAAFAVCVFRMGRCSRRVEFHAERSGPTRGALLAWATPRGTGRPARSAAPSAPPVPRGHG</sequence>
<feature type="compositionally biased region" description="Pro residues" evidence="1">
    <location>
        <begin position="69"/>
        <end position="78"/>
    </location>
</feature>
<dbReference type="Proteomes" id="UP000572680">
    <property type="component" value="Unassembled WGS sequence"/>
</dbReference>
<organism evidence="2 3">
    <name type="scientific">Actinomadura namibiensis</name>
    <dbReference type="NCBI Taxonomy" id="182080"/>
    <lineage>
        <taxon>Bacteria</taxon>
        <taxon>Bacillati</taxon>
        <taxon>Actinomycetota</taxon>
        <taxon>Actinomycetes</taxon>
        <taxon>Streptosporangiales</taxon>
        <taxon>Thermomonosporaceae</taxon>
        <taxon>Actinomadura</taxon>
    </lineage>
</organism>
<comment type="caution">
    <text evidence="2">The sequence shown here is derived from an EMBL/GenBank/DDBJ whole genome shotgun (WGS) entry which is preliminary data.</text>
</comment>
<protein>
    <submittedName>
        <fullName evidence="2">Uncharacterized protein</fullName>
    </submittedName>
</protein>
<dbReference type="AlphaFoldDB" id="A0A7W3QJD4"/>
<evidence type="ECO:0000256" key="1">
    <source>
        <dbReference type="SAM" id="MobiDB-lite"/>
    </source>
</evidence>
<evidence type="ECO:0000313" key="3">
    <source>
        <dbReference type="Proteomes" id="UP000572680"/>
    </source>
</evidence>
<dbReference type="EMBL" id="JACJIA010000001">
    <property type="protein sequence ID" value="MBA8949256.1"/>
    <property type="molecule type" value="Genomic_DNA"/>
</dbReference>
<proteinExistence type="predicted"/>
<keyword evidence="3" id="KW-1185">Reference proteome</keyword>
<reference evidence="2 3" key="1">
    <citation type="submission" date="2020-08" db="EMBL/GenBank/DDBJ databases">
        <title>Genomic Encyclopedia of Type Strains, Phase IV (KMG-IV): sequencing the most valuable type-strain genomes for metagenomic binning, comparative biology and taxonomic classification.</title>
        <authorList>
            <person name="Goeker M."/>
        </authorList>
    </citation>
    <scope>NUCLEOTIDE SEQUENCE [LARGE SCALE GENOMIC DNA]</scope>
    <source>
        <strain evidence="2 3">DSM 44197</strain>
    </source>
</reference>